<protein>
    <submittedName>
        <fullName evidence="2">Uncharacterized protein</fullName>
    </submittedName>
</protein>
<proteinExistence type="predicted"/>
<evidence type="ECO:0000313" key="3">
    <source>
        <dbReference type="Proteomes" id="UP000194948"/>
    </source>
</evidence>
<gene>
    <name evidence="2" type="ORF">A5821_001948</name>
</gene>
<dbReference type="AlphaFoldDB" id="A0AAQ3Y6A0"/>
<dbReference type="Proteomes" id="UP000194948">
    <property type="component" value="Chromosome"/>
</dbReference>
<accession>A0AAQ3Y6A0</accession>
<evidence type="ECO:0000256" key="1">
    <source>
        <dbReference type="SAM" id="Phobius"/>
    </source>
</evidence>
<keyword evidence="1" id="KW-1133">Transmembrane helix</keyword>
<keyword evidence="1" id="KW-0472">Membrane</keyword>
<dbReference type="EMBL" id="CP147244">
    <property type="protein sequence ID" value="WYK00822.1"/>
    <property type="molecule type" value="Genomic_DNA"/>
</dbReference>
<reference evidence="2" key="2">
    <citation type="submission" date="2024-03" db="EMBL/GenBank/DDBJ databases">
        <title>The Genome Sequence of Enterococcus sp. DIV0205d.</title>
        <authorList>
            <consortium name="The Broad Institute Genomics Platform"/>
            <consortium name="The Broad Institute Microbial Omics Core"/>
            <consortium name="The Broad Institute Genomic Center for Infectious Diseases"/>
            <person name="Earl A."/>
            <person name="Manson A."/>
            <person name="Gilmore M."/>
            <person name="Schwartman J."/>
            <person name="Shea T."/>
            <person name="Abouelleil A."/>
            <person name="Cao P."/>
            <person name="Chapman S."/>
            <person name="Cusick C."/>
            <person name="Young S."/>
            <person name="Neafsey D."/>
            <person name="Nusbaum C."/>
            <person name="Birren B."/>
        </authorList>
    </citation>
    <scope>NUCLEOTIDE SEQUENCE</scope>
    <source>
        <strain evidence="2">7F3_DIV0205</strain>
    </source>
</reference>
<feature type="transmembrane region" description="Helical" evidence="1">
    <location>
        <begin position="6"/>
        <end position="31"/>
    </location>
</feature>
<organism evidence="2 3">
    <name type="scientific">Candidatus Enterococcus palustris</name>
    <dbReference type="NCBI Taxonomy" id="1834189"/>
    <lineage>
        <taxon>Bacteria</taxon>
        <taxon>Bacillati</taxon>
        <taxon>Bacillota</taxon>
        <taxon>Bacilli</taxon>
        <taxon>Lactobacillales</taxon>
        <taxon>Enterococcaceae</taxon>
        <taxon>Enterococcus</taxon>
    </lineage>
</organism>
<sequence>MTNKKILIRIGVGLTVIGLIIALAGFTMAGFQLDKYREEGTISWYRTIRFD</sequence>
<name>A0AAQ3Y6A0_9ENTE</name>
<keyword evidence="3" id="KW-1185">Reference proteome</keyword>
<reference evidence="2" key="1">
    <citation type="submission" date="2017-05" db="EMBL/GenBank/DDBJ databases">
        <authorList>
            <consortium name="The Broad Institute Genomics Platform"/>
            <consortium name="The Broad Institute Genomic Center for Infectious Diseases"/>
            <person name="Earl A."/>
            <person name="Manson A."/>
            <person name="Schwartman J."/>
            <person name="Gilmore M."/>
            <person name="Abouelleil A."/>
            <person name="Cao P."/>
            <person name="Chapman S."/>
            <person name="Cusick C."/>
            <person name="Shea T."/>
            <person name="Young S."/>
            <person name="Neafsey D."/>
            <person name="Nusbaum C."/>
            <person name="Birren B."/>
        </authorList>
    </citation>
    <scope>NUCLEOTIDE SEQUENCE</scope>
    <source>
        <strain evidence="2">7F3_DIV0205</strain>
    </source>
</reference>
<evidence type="ECO:0000313" key="2">
    <source>
        <dbReference type="EMBL" id="WYK00822.1"/>
    </source>
</evidence>
<dbReference type="RefSeq" id="WP_170923010.1">
    <property type="nucleotide sequence ID" value="NZ_CP147244.1"/>
</dbReference>
<keyword evidence="1" id="KW-0812">Transmembrane</keyword>